<dbReference type="EMBL" id="BJWL01000022">
    <property type="protein sequence ID" value="GFZ10820.1"/>
    <property type="molecule type" value="Genomic_DNA"/>
</dbReference>
<organism evidence="1 2">
    <name type="scientific">Actinidia rufa</name>
    <dbReference type="NCBI Taxonomy" id="165716"/>
    <lineage>
        <taxon>Eukaryota</taxon>
        <taxon>Viridiplantae</taxon>
        <taxon>Streptophyta</taxon>
        <taxon>Embryophyta</taxon>
        <taxon>Tracheophyta</taxon>
        <taxon>Spermatophyta</taxon>
        <taxon>Magnoliopsida</taxon>
        <taxon>eudicotyledons</taxon>
        <taxon>Gunneridae</taxon>
        <taxon>Pentapetalae</taxon>
        <taxon>asterids</taxon>
        <taxon>Ericales</taxon>
        <taxon>Actinidiaceae</taxon>
        <taxon>Actinidia</taxon>
    </lineage>
</organism>
<reference evidence="1 2" key="1">
    <citation type="submission" date="2019-07" db="EMBL/GenBank/DDBJ databases">
        <title>De Novo Assembly of kiwifruit Actinidia rufa.</title>
        <authorList>
            <person name="Sugita-Konishi S."/>
            <person name="Sato K."/>
            <person name="Mori E."/>
            <person name="Abe Y."/>
            <person name="Kisaki G."/>
            <person name="Hamano K."/>
            <person name="Suezawa K."/>
            <person name="Otani M."/>
            <person name="Fukuda T."/>
            <person name="Manabe T."/>
            <person name="Gomi K."/>
            <person name="Tabuchi M."/>
            <person name="Akimitsu K."/>
            <person name="Kataoka I."/>
        </authorList>
    </citation>
    <scope>NUCLEOTIDE SEQUENCE [LARGE SCALE GENOMIC DNA]</scope>
    <source>
        <strain evidence="2">cv. Fuchu</strain>
    </source>
</reference>
<name>A0A7J0GJ33_9ERIC</name>
<gene>
    <name evidence="1" type="ORF">Acr_22g0002180</name>
</gene>
<comment type="caution">
    <text evidence="1">The sequence shown here is derived from an EMBL/GenBank/DDBJ whole genome shotgun (WGS) entry which is preliminary data.</text>
</comment>
<dbReference type="AlphaFoldDB" id="A0A7J0GJ33"/>
<keyword evidence="2" id="KW-1185">Reference proteome</keyword>
<evidence type="ECO:0000313" key="2">
    <source>
        <dbReference type="Proteomes" id="UP000585474"/>
    </source>
</evidence>
<accession>A0A7J0GJ33</accession>
<protein>
    <submittedName>
        <fullName evidence="1">Uncharacterized protein</fullName>
    </submittedName>
</protein>
<evidence type="ECO:0000313" key="1">
    <source>
        <dbReference type="EMBL" id="GFZ10820.1"/>
    </source>
</evidence>
<dbReference type="Proteomes" id="UP000585474">
    <property type="component" value="Unassembled WGS sequence"/>
</dbReference>
<sequence>MVAPKVISLVAVIALVMKAMIHREVVVVATVVLGYGAVVPEVDVVPLFVDKYQRLLVAQSYATATLVQTSAFTACVTTHSPWVINFSASAQMTDTSSILPNVSTVGCLSRVNLVDVTVGSPSRVPLLMLLFWVSSSGILGLKVQCYSSSLHHHFICVNVTFNETQTYFSPSTRLDPSHYLPTCVPSVSGRVRTIGEAIASLCSQEEIARCLPRFLFYPSSAQSSDSSSGPSLGPAPPVTVDLASLPIALC</sequence>
<proteinExistence type="predicted"/>